<dbReference type="Proteomes" id="UP000094869">
    <property type="component" value="Unassembled WGS sequence"/>
</dbReference>
<sequence length="64" mass="7457">MTEKEEGKLKQLKAGMRQKETECKRCPYHVFRSKEHCENCSVRDTIHNLSIQIMEIQGAFKSAT</sequence>
<organism evidence="1 2">
    <name type="scientific">Eisenbergiella tayi</name>
    <dbReference type="NCBI Taxonomy" id="1432052"/>
    <lineage>
        <taxon>Bacteria</taxon>
        <taxon>Bacillati</taxon>
        <taxon>Bacillota</taxon>
        <taxon>Clostridia</taxon>
        <taxon>Lachnospirales</taxon>
        <taxon>Lachnospiraceae</taxon>
        <taxon>Eisenbergiella</taxon>
    </lineage>
</organism>
<protein>
    <submittedName>
        <fullName evidence="1">Uncharacterized protein</fullName>
    </submittedName>
</protein>
<reference evidence="1 2" key="1">
    <citation type="submission" date="2016-08" db="EMBL/GenBank/DDBJ databases">
        <title>Characterization of Isolates of Eisenbergiella tayi Derived from Blood Cultures, Using Whole Genome Sequencing.</title>
        <authorList>
            <person name="Bernier A.-M."/>
            <person name="Burdz T."/>
            <person name="Wiebe D."/>
            <person name="Bernard K."/>
        </authorList>
    </citation>
    <scope>NUCLEOTIDE SEQUENCE [LARGE SCALE GENOMIC DNA]</scope>
    <source>
        <strain evidence="1 2">NML120146</strain>
    </source>
</reference>
<dbReference type="EMBL" id="MEHD01000054">
    <property type="protein sequence ID" value="ODR45069.1"/>
    <property type="molecule type" value="Genomic_DNA"/>
</dbReference>
<evidence type="ECO:0000313" key="2">
    <source>
        <dbReference type="Proteomes" id="UP000094869"/>
    </source>
</evidence>
<evidence type="ECO:0000313" key="1">
    <source>
        <dbReference type="EMBL" id="ODR45069.1"/>
    </source>
</evidence>
<proteinExistence type="predicted"/>
<keyword evidence="2" id="KW-1185">Reference proteome</keyword>
<dbReference type="RefSeq" id="WP_069408901.1">
    <property type="nucleotide sequence ID" value="NZ_MEHD01000054.1"/>
</dbReference>
<comment type="caution">
    <text evidence="1">The sequence shown here is derived from an EMBL/GenBank/DDBJ whole genome shotgun (WGS) entry which is preliminary data.</text>
</comment>
<gene>
    <name evidence="1" type="ORF">BEI63_30470</name>
</gene>
<accession>A0ABX3A7G3</accession>
<name>A0ABX3A7G3_9FIRM</name>